<dbReference type="Pfam" id="PF05222">
    <property type="entry name" value="AlaDh_PNT_N"/>
    <property type="match status" value="1"/>
</dbReference>
<evidence type="ECO:0000313" key="22">
    <source>
        <dbReference type="Proteomes" id="UP000274922"/>
    </source>
</evidence>
<evidence type="ECO:0000256" key="8">
    <source>
        <dbReference type="ARBA" id="ARBA00023027"/>
    </source>
</evidence>
<evidence type="ECO:0000313" key="21">
    <source>
        <dbReference type="Proteomes" id="UP000268535"/>
    </source>
</evidence>
<dbReference type="EC" id="1.5.1.7" evidence="4 13"/>
<sequence length="376" mass="41148">MTDTPHLWLRAECKPFEKRTALAPTICKELLDQGFKITVEKSPERIFDDSEYAALGLPLVEAGSWTSAPADAYIVALKELPDATTPLTHRHIMFGHCFKGQDGSAELLRRFQAGHGTLLDLEFLQDDRGTRVAAFGYYAGYAGAAMGLEAWAYRQLHGAAGTKALAHPKVDPFPNEQALIAHVKQLLAEAEQKTGMAPSLFVMGALGRCGRGACDFATAVGLPETAITRWDINETKKGGPFPEICDRAVFVNCIYLTQKIAPFLTFAELEAAGPNRSLSILVDVSCDPNNPNNPIPVYKEYSFFDQPVNYLPVNAAGCADLGVIAIDHLPTLLPREASESYGRQLLPTLIDLRSFGPVWKRAEQKFRDVTQAVLKA</sequence>
<proteinExistence type="inferred from homology"/>
<keyword evidence="8 13" id="KW-0520">NAD</keyword>
<evidence type="ECO:0000256" key="15">
    <source>
        <dbReference type="PIRSR" id="PIRSR018250-3"/>
    </source>
</evidence>
<feature type="binding site" evidence="15">
    <location>
        <begin position="326"/>
        <end position="329"/>
    </location>
    <ligand>
        <name>NAD(+)</name>
        <dbReference type="ChEBI" id="CHEBI:57540"/>
    </ligand>
</feature>
<evidence type="ECO:0000256" key="5">
    <source>
        <dbReference type="ARBA" id="ARBA00021221"/>
    </source>
</evidence>
<dbReference type="OrthoDB" id="265306at2759"/>
<gene>
    <name evidence="19" type="ORF">CAUPRSCDRAFT_8056</name>
    <name evidence="20" type="ORF">CXG81DRAFT_27145</name>
</gene>
<feature type="active site" description="Proton donor" evidence="14">
    <location>
        <position position="96"/>
    </location>
</feature>
<reference evidence="19" key="3">
    <citation type="submission" date="2018-08" db="EMBL/GenBank/DDBJ databases">
        <title>Leveraging single-cell genomics to expand the Fungal Tree of Life.</title>
        <authorList>
            <consortium name="DOE Joint Genome Institute"/>
            <person name="Ahrendt S.R."/>
            <person name="Quandt C.A."/>
            <person name="Ciobanu D."/>
            <person name="Clum A."/>
            <person name="Salamov A."/>
            <person name="Andreopoulos B."/>
            <person name="Cheng J.-F."/>
            <person name="Woyke T."/>
            <person name="Pelin A."/>
            <person name="Henrissat B."/>
            <person name="Reynolds N."/>
            <person name="Benny G.L."/>
            <person name="Smith M.E."/>
            <person name="James T.Y."/>
            <person name="Grigoriev I.V."/>
        </authorList>
    </citation>
    <scope>NUCLEOTIDE SEQUENCE</scope>
    <source>
        <strain evidence="19">ATCC 52028</strain>
    </source>
</reference>
<evidence type="ECO:0000313" key="20">
    <source>
        <dbReference type="EMBL" id="RKP00147.1"/>
    </source>
</evidence>
<evidence type="ECO:0000256" key="12">
    <source>
        <dbReference type="ARBA" id="ARBA00047860"/>
    </source>
</evidence>
<dbReference type="InterPro" id="IPR051168">
    <property type="entry name" value="AASS"/>
</dbReference>
<dbReference type="CDD" id="cd12188">
    <property type="entry name" value="SDH"/>
    <property type="match status" value="1"/>
</dbReference>
<protein>
    <recommendedName>
        <fullName evidence="5 13">Saccharopine dehydrogenase [NAD(+), L-lysine-forming]</fullName>
        <shortName evidence="13">SDH</shortName>
        <ecNumber evidence="4 13">1.5.1.7</ecNumber>
    </recommendedName>
    <alternativeName>
        <fullName evidence="11 13">Lysine--2-oxoglutarate reductase</fullName>
    </alternativeName>
</protein>
<evidence type="ECO:0000259" key="17">
    <source>
        <dbReference type="SMART" id="SM01002"/>
    </source>
</evidence>
<dbReference type="EMBL" id="ML009889">
    <property type="protein sequence ID" value="RKO96498.1"/>
    <property type="molecule type" value="Genomic_DNA"/>
</dbReference>
<organism evidence="19 21">
    <name type="scientific">Caulochytrium protostelioides</name>
    <dbReference type="NCBI Taxonomy" id="1555241"/>
    <lineage>
        <taxon>Eukaryota</taxon>
        <taxon>Fungi</taxon>
        <taxon>Fungi incertae sedis</taxon>
        <taxon>Chytridiomycota</taxon>
        <taxon>Chytridiomycota incertae sedis</taxon>
        <taxon>Chytridiomycetes</taxon>
        <taxon>Caulochytriales</taxon>
        <taxon>Caulochytriaceae</taxon>
        <taxon>Caulochytrium</taxon>
    </lineage>
</organism>
<evidence type="ECO:0000256" key="2">
    <source>
        <dbReference type="ARBA" id="ARBA00005689"/>
    </source>
</evidence>
<evidence type="ECO:0000256" key="10">
    <source>
        <dbReference type="ARBA" id="ARBA00023157"/>
    </source>
</evidence>
<dbReference type="Gene3D" id="3.40.50.720">
    <property type="entry name" value="NAD(P)-binding Rossmann-like Domain"/>
    <property type="match status" value="1"/>
</dbReference>
<keyword evidence="10" id="KW-1015">Disulfide bond</keyword>
<dbReference type="InterPro" id="IPR007886">
    <property type="entry name" value="AlaDH/PNT_N"/>
</dbReference>
<dbReference type="Proteomes" id="UP000274922">
    <property type="component" value="Unassembled WGS sequence"/>
</dbReference>
<keyword evidence="7 13" id="KW-0560">Oxidoreductase</keyword>
<reference evidence="20" key="2">
    <citation type="submission" date="2018-04" db="EMBL/GenBank/DDBJ databases">
        <title>Leveraging single-cell genomics to expand the Fungal Tree of Life.</title>
        <authorList>
            <consortium name="DOE Joint Genome Institute"/>
            <person name="Ahrendt S.R."/>
            <person name="Quandt C.A."/>
            <person name="Ciobanu D."/>
            <person name="Clum A."/>
            <person name="Salamov A."/>
            <person name="Andreopoulos B."/>
            <person name="Cheng J.-F."/>
            <person name="Woyke T."/>
            <person name="Pelin A."/>
            <person name="Henrissat B."/>
            <person name="Benny G.L."/>
            <person name="Smith M.E."/>
            <person name="James T.Y."/>
            <person name="Grigoriev I.V."/>
        </authorList>
    </citation>
    <scope>NUCLEOTIDE SEQUENCE</scope>
    <source>
        <strain evidence="20">ATCC 52028</strain>
    </source>
</reference>
<feature type="domain" description="Alanine dehydrogenase/pyridine nucleotide transhydrogenase NAD(H)-binding" evidence="17">
    <location>
        <begin position="190"/>
        <end position="317"/>
    </location>
</feature>
<evidence type="ECO:0000256" key="3">
    <source>
        <dbReference type="ARBA" id="ARBA00011245"/>
    </source>
</evidence>
<evidence type="ECO:0000256" key="16">
    <source>
        <dbReference type="PIRSR" id="PIRSR018250-4"/>
    </source>
</evidence>
<feature type="binding site" evidence="15">
    <location>
        <position position="284"/>
    </location>
    <ligand>
        <name>NAD(+)</name>
        <dbReference type="ChEBI" id="CHEBI:57540"/>
    </ligand>
</feature>
<dbReference type="InterPro" id="IPR027281">
    <property type="entry name" value="Lys1"/>
</dbReference>
<dbReference type="GO" id="GO:0019878">
    <property type="term" value="P:lysine biosynthetic process via aminoadipic acid"/>
    <property type="evidence" value="ECO:0007669"/>
    <property type="project" value="UniProtKB-UniPathway"/>
</dbReference>
<dbReference type="PANTHER" id="PTHR11133">
    <property type="entry name" value="SACCHAROPINE DEHYDROGENASE"/>
    <property type="match status" value="1"/>
</dbReference>
<dbReference type="InterPro" id="IPR007698">
    <property type="entry name" value="AlaDH/PNT_NAD(H)-bd"/>
</dbReference>
<evidence type="ECO:0000256" key="11">
    <source>
        <dbReference type="ARBA" id="ARBA00033228"/>
    </source>
</evidence>
<name>A0A4P9WWG0_9FUNG</name>
<dbReference type="GO" id="GO:0005737">
    <property type="term" value="C:cytoplasm"/>
    <property type="evidence" value="ECO:0007669"/>
    <property type="project" value="TreeGrafter"/>
</dbReference>
<feature type="domain" description="Alanine dehydrogenase/pyridine nucleotide transhydrogenase N-terminal" evidence="18">
    <location>
        <begin position="8"/>
        <end position="142"/>
    </location>
</feature>
<keyword evidence="9 13" id="KW-0457">Lysine biosynthesis</keyword>
<feature type="binding site" evidence="15">
    <location>
        <position position="255"/>
    </location>
    <ligand>
        <name>NAD(+)</name>
        <dbReference type="ChEBI" id="CHEBI:57540"/>
    </ligand>
</feature>
<evidence type="ECO:0000256" key="6">
    <source>
        <dbReference type="ARBA" id="ARBA00022605"/>
    </source>
</evidence>
<feature type="binding site" evidence="15">
    <location>
        <begin position="207"/>
        <end position="208"/>
    </location>
    <ligand>
        <name>NAD(+)</name>
        <dbReference type="ChEBI" id="CHEBI:57540"/>
    </ligand>
</feature>
<feature type="active site" description="Proton acceptor" evidence="14">
    <location>
        <position position="78"/>
    </location>
</feature>
<keyword evidence="22" id="KW-1185">Reference proteome</keyword>
<evidence type="ECO:0000256" key="9">
    <source>
        <dbReference type="ARBA" id="ARBA00023154"/>
    </source>
</evidence>
<comment type="catalytic activity">
    <reaction evidence="12 13">
        <text>L-saccharopine + NAD(+) + H2O = L-lysine + 2-oxoglutarate + NADH + H(+)</text>
        <dbReference type="Rhea" id="RHEA:12440"/>
        <dbReference type="ChEBI" id="CHEBI:15377"/>
        <dbReference type="ChEBI" id="CHEBI:15378"/>
        <dbReference type="ChEBI" id="CHEBI:16810"/>
        <dbReference type="ChEBI" id="CHEBI:32551"/>
        <dbReference type="ChEBI" id="CHEBI:57540"/>
        <dbReference type="ChEBI" id="CHEBI:57945"/>
        <dbReference type="ChEBI" id="CHEBI:57951"/>
        <dbReference type="EC" id="1.5.1.7"/>
    </reaction>
</comment>
<dbReference type="AlphaFoldDB" id="A0A4P9WWG0"/>
<dbReference type="STRING" id="1555241.A0A4P9WWG0"/>
<dbReference type="Proteomes" id="UP000268535">
    <property type="component" value="Unassembled WGS sequence"/>
</dbReference>
<evidence type="ECO:0000256" key="7">
    <source>
        <dbReference type="ARBA" id="ARBA00023002"/>
    </source>
</evidence>
<dbReference type="FunFam" id="3.40.50.720:FF:000217">
    <property type="entry name" value="Saccharopine dehydrogenase [NAD(+), L-lysine-forming]"/>
    <property type="match status" value="1"/>
</dbReference>
<dbReference type="UniPathway" id="UPA00033">
    <property type="reaction ID" value="UER00034"/>
</dbReference>
<reference evidence="21 22" key="1">
    <citation type="journal article" date="2018" name="Nat. Microbiol.">
        <title>Leveraging single-cell genomics to expand the fungal tree of life.</title>
        <authorList>
            <person name="Ahrendt S.R."/>
            <person name="Quandt C.A."/>
            <person name="Ciobanu D."/>
            <person name="Clum A."/>
            <person name="Salamov A."/>
            <person name="Andreopoulos B."/>
            <person name="Cheng J.F."/>
            <person name="Woyke T."/>
            <person name="Pelin A."/>
            <person name="Henrissat B."/>
            <person name="Reynolds N.K."/>
            <person name="Benny G.L."/>
            <person name="Smith M.E."/>
            <person name="James T.Y."/>
            <person name="Grigoriev I.V."/>
        </authorList>
    </citation>
    <scope>NUCLEOTIDE SEQUENCE [LARGE SCALE GENOMIC DNA]</scope>
    <source>
        <strain evidence="21 22">ATCC 52028</strain>
    </source>
</reference>
<evidence type="ECO:0000256" key="14">
    <source>
        <dbReference type="PIRSR" id="PIRSR018250-1"/>
    </source>
</evidence>
<dbReference type="SUPFAM" id="SSF52283">
    <property type="entry name" value="Formate/glycerate dehydrogenase catalytic domain-like"/>
    <property type="match status" value="1"/>
</dbReference>
<evidence type="ECO:0000313" key="19">
    <source>
        <dbReference type="EMBL" id="RKO96498.1"/>
    </source>
</evidence>
<keyword evidence="6 13" id="KW-0028">Amino-acid biosynthesis</keyword>
<feature type="binding site" evidence="15">
    <location>
        <position position="235"/>
    </location>
    <ligand>
        <name>NAD(+)</name>
        <dbReference type="ChEBI" id="CHEBI:57540"/>
    </ligand>
</feature>
<dbReference type="PANTHER" id="PTHR11133:SF23">
    <property type="entry name" value="SACCHAROPINE DEHYDROGENASE [NAD(+), L-LYSINE-FORMING]"/>
    <property type="match status" value="1"/>
</dbReference>
<feature type="disulfide bond" evidence="16">
    <location>
        <begin position="209"/>
        <end position="253"/>
    </location>
</feature>
<feature type="binding site" evidence="15">
    <location>
        <position position="231"/>
    </location>
    <ligand>
        <name>NAD(+)</name>
        <dbReference type="ChEBI" id="CHEBI:57540"/>
    </ligand>
</feature>
<comment type="similarity">
    <text evidence="2 13">Belongs to the AlaDH/PNT family.</text>
</comment>
<evidence type="ECO:0000256" key="13">
    <source>
        <dbReference type="PIRNR" id="PIRNR018250"/>
    </source>
</evidence>
<comment type="pathway">
    <text evidence="1 13">Amino-acid biosynthesis; L-lysine biosynthesis via AAA pathway; L-lysine from L-alpha-aminoadipate (fungal route): step 3/3.</text>
</comment>
<comment type="subunit">
    <text evidence="3">Monomer.</text>
</comment>
<evidence type="ECO:0000256" key="1">
    <source>
        <dbReference type="ARBA" id="ARBA00004884"/>
    </source>
</evidence>
<dbReference type="SMART" id="SM01002">
    <property type="entry name" value="AlaDh_PNT_C"/>
    <property type="match status" value="1"/>
</dbReference>
<dbReference type="EMBL" id="ML014233">
    <property type="protein sequence ID" value="RKP00147.1"/>
    <property type="molecule type" value="Genomic_DNA"/>
</dbReference>
<evidence type="ECO:0000259" key="18">
    <source>
        <dbReference type="SMART" id="SM01003"/>
    </source>
</evidence>
<dbReference type="GO" id="GO:0004754">
    <property type="term" value="F:saccharopine dehydrogenase (NAD+, L-lysine-forming) activity"/>
    <property type="evidence" value="ECO:0007669"/>
    <property type="project" value="UniProtKB-EC"/>
</dbReference>
<dbReference type="SMART" id="SM01003">
    <property type="entry name" value="AlaDh_PNT_N"/>
    <property type="match status" value="1"/>
</dbReference>
<accession>A0A4P9WWG0</accession>
<evidence type="ECO:0000256" key="4">
    <source>
        <dbReference type="ARBA" id="ARBA00012847"/>
    </source>
</evidence>
<dbReference type="PIRSF" id="PIRSF018250">
    <property type="entry name" value="Saccharopine_DH_Lys"/>
    <property type="match status" value="1"/>
</dbReference>